<evidence type="ECO:0000256" key="1">
    <source>
        <dbReference type="PROSITE-ProRule" id="PRU00175"/>
    </source>
</evidence>
<feature type="region of interest" description="Disordered" evidence="2">
    <location>
        <begin position="882"/>
        <end position="993"/>
    </location>
</feature>
<gene>
    <name evidence="5" type="primary">Mgrn1</name>
    <name evidence="5" type="ORF">AK812_SmicGene8251</name>
</gene>
<feature type="compositionally biased region" description="Polar residues" evidence="2">
    <location>
        <begin position="1103"/>
        <end position="1115"/>
    </location>
</feature>
<dbReference type="InterPro" id="IPR013083">
    <property type="entry name" value="Znf_RING/FYVE/PHD"/>
</dbReference>
<keyword evidence="1" id="KW-0863">Zinc-finger</keyword>
<feature type="compositionally biased region" description="Polar residues" evidence="2">
    <location>
        <begin position="971"/>
        <end position="989"/>
    </location>
</feature>
<organism evidence="5 6">
    <name type="scientific">Symbiodinium microadriaticum</name>
    <name type="common">Dinoflagellate</name>
    <name type="synonym">Zooxanthella microadriatica</name>
    <dbReference type="NCBI Taxonomy" id="2951"/>
    <lineage>
        <taxon>Eukaryota</taxon>
        <taxon>Sar</taxon>
        <taxon>Alveolata</taxon>
        <taxon>Dinophyceae</taxon>
        <taxon>Suessiales</taxon>
        <taxon>Symbiodiniaceae</taxon>
        <taxon>Symbiodinium</taxon>
    </lineage>
</organism>
<evidence type="ECO:0000259" key="4">
    <source>
        <dbReference type="PROSITE" id="PS50800"/>
    </source>
</evidence>
<dbReference type="InterPro" id="IPR001841">
    <property type="entry name" value="Znf_RING"/>
</dbReference>
<keyword evidence="1" id="KW-0479">Metal-binding</keyword>
<accession>A0A1Q9ELP4</accession>
<evidence type="ECO:0000313" key="6">
    <source>
        <dbReference type="Proteomes" id="UP000186817"/>
    </source>
</evidence>
<protein>
    <submittedName>
        <fullName evidence="5">E3 ubiquitin-protein ligase MGRN1</fullName>
    </submittedName>
</protein>
<dbReference type="InterPro" id="IPR045194">
    <property type="entry name" value="MGRN1/RNF157-like"/>
</dbReference>
<feature type="compositionally biased region" description="Low complexity" evidence="2">
    <location>
        <begin position="659"/>
        <end position="673"/>
    </location>
</feature>
<feature type="compositionally biased region" description="Low complexity" evidence="2">
    <location>
        <begin position="298"/>
        <end position="312"/>
    </location>
</feature>
<keyword evidence="6" id="KW-1185">Reference proteome</keyword>
<feature type="compositionally biased region" description="Low complexity" evidence="2">
    <location>
        <begin position="936"/>
        <end position="947"/>
    </location>
</feature>
<feature type="compositionally biased region" description="Low complexity" evidence="2">
    <location>
        <begin position="684"/>
        <end position="696"/>
    </location>
</feature>
<sequence>MQFAEVLMFGPEDPKLQEPLLELLWRAFRRVRPLDEGQGRGAKPVPDVVQQLMQVAGKQVCKNLQATAAKDFADNRRLLLKDFSRSVNPGLLGPAACVVQWGNLHSPAAQVTFTRMSMTIEVRPGQSFELPWGCLELPEVLLPGQSQPSQPCWPITFSVDMAAACILCSMPGGMSREVGSLEEALKITPSEASFVQEPSKDFVGSLQKLLHTPPSFREPQDAKAAGKAKSQGQEATYTKRVTRSMSLAASNIAAAAKKAMEATIPARRSRSAPGCPKPPTTPVANVASPARGASLQKSATQPQTSPSSQDASEQAEQVKGQQSSAPARNARSRSPVPAQQATKAKLPAKAGATSPAESLKTAEAGEKNPKQTPQQAKPQKKDSRATPKSSTSLPPPRRRSQGEEADEAGAAPPMPDPMPAQQGTTENPKPPASKGARSPVPTPESKQGKDAQKKQKQTNPKSTGKLRTPSTSLPPPRRRSPSPSTQATNASGAADTAQQAPTPRAPSKGSDHAQDSQQKQAASAKAASSAKLRTPSSSLPLQRRSPSPSTSKQGLDPSGTAPDAGRARRSPAPEEQKQGSEARGDSTAPTKFSCLAEAASAALARRSPSPAMQRLAEKVAVNSERAPRARSRSPLSKWQGAAEENSKTKSPAPAPSQLGSTGQSGQPKPQQKPGAKRASGNETPMRASRRSPSPAARGEKDAAKRKPAAENMRSDNSDRIVHEGIAALLQATQAMPKATSDNATEQRWDQPPKRELPSPGRSRTPRRSVSVSPRRLQLSDASHVASEAADLGIMHPESLRKLCIERGLSSMGLRTQLISRLLIQSMTKKFEDRESVRSGTGSPTFAPFNAVHKSELQAACDRQGLPSSGSCNDLLYRLREQRQQRDTTSEKTGPGGRPLPVRGLSVPPTVQARPVPLSPAPARCFSTPRHRIRSKSPAPAAWTSTPARRIRGKSLDPARSLPRPSGPSTPVPSQSLPRPSPQVLRSRSSVAARGGAMVHSLLTLRPEQLARECKKMCLSPQGSPHTMACRLAAARLQTASPGSSATELVSQHSPGSGQPPKPILRRGRSASVTRQKQTPSRVPALCSARSQAQRLPALHAAPTQRTKVPSSQGEFYTQPDPSEEYLLQEIYGLADLGKDDSRHDESSQGEPCVICLTDPRTTAILPCRHLCLCQECAQQLSIGAQVQGDTCPICRGRIDSIQVFEVKTA</sequence>
<feature type="compositionally biased region" description="Low complexity" evidence="2">
    <location>
        <begin position="515"/>
        <end position="551"/>
    </location>
</feature>
<feature type="region of interest" description="Disordered" evidence="2">
    <location>
        <begin position="735"/>
        <end position="781"/>
    </location>
</feature>
<feature type="compositionally biased region" description="Polar residues" evidence="2">
    <location>
        <begin position="1040"/>
        <end position="1056"/>
    </location>
</feature>
<feature type="compositionally biased region" description="Low complexity" evidence="2">
    <location>
        <begin position="323"/>
        <end position="338"/>
    </location>
</feature>
<feature type="compositionally biased region" description="Polar residues" evidence="2">
    <location>
        <begin position="486"/>
        <end position="501"/>
    </location>
</feature>
<dbReference type="PROSITE" id="PS50800">
    <property type="entry name" value="SAP"/>
    <property type="match status" value="1"/>
</dbReference>
<feature type="domain" description="SAP" evidence="4">
    <location>
        <begin position="848"/>
        <end position="882"/>
    </location>
</feature>
<dbReference type="PANTHER" id="PTHR22996:SF0">
    <property type="entry name" value="RE60872P-RELATED"/>
    <property type="match status" value="1"/>
</dbReference>
<dbReference type="GO" id="GO:0008270">
    <property type="term" value="F:zinc ion binding"/>
    <property type="evidence" value="ECO:0007669"/>
    <property type="project" value="UniProtKB-KW"/>
</dbReference>
<feature type="region of interest" description="Disordered" evidence="2">
    <location>
        <begin position="212"/>
        <end position="239"/>
    </location>
</feature>
<feature type="region of interest" description="Disordered" evidence="2">
    <location>
        <begin position="1097"/>
        <end position="1118"/>
    </location>
</feature>
<dbReference type="PANTHER" id="PTHR22996">
    <property type="entry name" value="MAHOGUNIN"/>
    <property type="match status" value="1"/>
</dbReference>
<dbReference type="SMART" id="SM00184">
    <property type="entry name" value="RING"/>
    <property type="match status" value="1"/>
</dbReference>
<dbReference type="Gene3D" id="3.30.40.10">
    <property type="entry name" value="Zinc/RING finger domain, C3HC4 (zinc finger)"/>
    <property type="match status" value="1"/>
</dbReference>
<dbReference type="SUPFAM" id="SSF57850">
    <property type="entry name" value="RING/U-box"/>
    <property type="match status" value="1"/>
</dbReference>
<dbReference type="OMA" id="PNINNED"/>
<feature type="compositionally biased region" description="Polar residues" evidence="2">
    <location>
        <begin position="1070"/>
        <end position="1080"/>
    </location>
</feature>
<dbReference type="OrthoDB" id="442653at2759"/>
<feature type="domain" description="RING-type" evidence="3">
    <location>
        <begin position="1152"/>
        <end position="1195"/>
    </location>
</feature>
<keyword evidence="1" id="KW-0862">Zinc</keyword>
<feature type="compositionally biased region" description="Basic and acidic residues" evidence="2">
    <location>
        <begin position="744"/>
        <end position="756"/>
    </location>
</feature>
<feature type="region of interest" description="Disordered" evidence="2">
    <location>
        <begin position="263"/>
        <end position="719"/>
    </location>
</feature>
<feature type="region of interest" description="Disordered" evidence="2">
    <location>
        <begin position="1040"/>
        <end position="1083"/>
    </location>
</feature>
<evidence type="ECO:0000256" key="2">
    <source>
        <dbReference type="SAM" id="MobiDB-lite"/>
    </source>
</evidence>
<feature type="compositionally biased region" description="Basic and acidic residues" evidence="2">
    <location>
        <begin position="571"/>
        <end position="584"/>
    </location>
</feature>
<evidence type="ECO:0000313" key="5">
    <source>
        <dbReference type="EMBL" id="OLQ08271.1"/>
    </source>
</evidence>
<reference evidence="5 6" key="1">
    <citation type="submission" date="2016-02" db="EMBL/GenBank/DDBJ databases">
        <title>Genome analysis of coral dinoflagellate symbionts highlights evolutionary adaptations to a symbiotic lifestyle.</title>
        <authorList>
            <person name="Aranda M."/>
            <person name="Li Y."/>
            <person name="Liew Y.J."/>
            <person name="Baumgarten S."/>
            <person name="Simakov O."/>
            <person name="Wilson M."/>
            <person name="Piel J."/>
            <person name="Ashoor H."/>
            <person name="Bougouffa S."/>
            <person name="Bajic V.B."/>
            <person name="Ryu T."/>
            <person name="Ravasi T."/>
            <person name="Bayer T."/>
            <person name="Micklem G."/>
            <person name="Kim H."/>
            <person name="Bhak J."/>
            <person name="Lajeunesse T.C."/>
            <person name="Voolstra C.R."/>
        </authorList>
    </citation>
    <scope>NUCLEOTIDE SEQUENCE [LARGE SCALE GENOMIC DNA]</scope>
    <source>
        <strain evidence="5 6">CCMP2467</strain>
    </source>
</reference>
<dbReference type="Pfam" id="PF13920">
    <property type="entry name" value="zf-C3HC4_3"/>
    <property type="match status" value="1"/>
</dbReference>
<feature type="compositionally biased region" description="Low complexity" evidence="2">
    <location>
        <begin position="757"/>
        <end position="775"/>
    </location>
</feature>
<dbReference type="InterPro" id="IPR003034">
    <property type="entry name" value="SAP_dom"/>
</dbReference>
<name>A0A1Q9ELP4_SYMMI</name>
<dbReference type="PROSITE" id="PS50089">
    <property type="entry name" value="ZF_RING_2"/>
    <property type="match status" value="1"/>
</dbReference>
<feature type="compositionally biased region" description="Low complexity" evidence="2">
    <location>
        <begin position="595"/>
        <end position="611"/>
    </location>
</feature>
<dbReference type="Proteomes" id="UP000186817">
    <property type="component" value="Unassembled WGS sequence"/>
</dbReference>
<proteinExistence type="predicted"/>
<dbReference type="SMART" id="SM00513">
    <property type="entry name" value="SAP"/>
    <property type="match status" value="2"/>
</dbReference>
<dbReference type="AlphaFoldDB" id="A0A1Q9ELP4"/>
<dbReference type="GO" id="GO:0061630">
    <property type="term" value="F:ubiquitin protein ligase activity"/>
    <property type="evidence" value="ECO:0007669"/>
    <property type="project" value="UniProtKB-EC"/>
</dbReference>
<comment type="caution">
    <text evidence="5">The sequence shown here is derived from an EMBL/GenBank/DDBJ whole genome shotgun (WGS) entry which is preliminary data.</text>
</comment>
<feature type="compositionally biased region" description="Basic and acidic residues" evidence="2">
    <location>
        <begin position="697"/>
        <end position="719"/>
    </location>
</feature>
<dbReference type="EMBL" id="LSRX01000121">
    <property type="protein sequence ID" value="OLQ08271.1"/>
    <property type="molecule type" value="Genomic_DNA"/>
</dbReference>
<dbReference type="GO" id="GO:0016567">
    <property type="term" value="P:protein ubiquitination"/>
    <property type="evidence" value="ECO:0007669"/>
    <property type="project" value="TreeGrafter"/>
</dbReference>
<evidence type="ECO:0000259" key="3">
    <source>
        <dbReference type="PROSITE" id="PS50089"/>
    </source>
</evidence>